<evidence type="ECO:0000313" key="2">
    <source>
        <dbReference type="Proteomes" id="UP000006729"/>
    </source>
</evidence>
<protein>
    <submittedName>
        <fullName evidence="1">Uncharacterized protein</fullName>
    </submittedName>
</protein>
<accession>A0ACC0TPJ6</accession>
<dbReference type="Proteomes" id="UP000006729">
    <property type="component" value="Chromosome 1"/>
</dbReference>
<organism evidence="1 2">
    <name type="scientific">Populus trichocarpa</name>
    <name type="common">Western balsam poplar</name>
    <name type="synonym">Populus balsamifera subsp. trichocarpa</name>
    <dbReference type="NCBI Taxonomy" id="3694"/>
    <lineage>
        <taxon>Eukaryota</taxon>
        <taxon>Viridiplantae</taxon>
        <taxon>Streptophyta</taxon>
        <taxon>Embryophyta</taxon>
        <taxon>Tracheophyta</taxon>
        <taxon>Spermatophyta</taxon>
        <taxon>Magnoliopsida</taxon>
        <taxon>eudicotyledons</taxon>
        <taxon>Gunneridae</taxon>
        <taxon>Pentapetalae</taxon>
        <taxon>rosids</taxon>
        <taxon>fabids</taxon>
        <taxon>Malpighiales</taxon>
        <taxon>Salicaceae</taxon>
        <taxon>Saliceae</taxon>
        <taxon>Populus</taxon>
    </lineage>
</organism>
<comment type="caution">
    <text evidence="1">The sequence shown here is derived from an EMBL/GenBank/DDBJ whole genome shotgun (WGS) entry which is preliminary data.</text>
</comment>
<proteinExistence type="predicted"/>
<evidence type="ECO:0000313" key="1">
    <source>
        <dbReference type="EMBL" id="KAI9403550.1"/>
    </source>
</evidence>
<reference evidence="1 2" key="1">
    <citation type="journal article" date="2006" name="Science">
        <title>The genome of black cottonwood, Populus trichocarpa (Torr. &amp; Gray).</title>
        <authorList>
            <person name="Tuskan G.A."/>
            <person name="Difazio S."/>
            <person name="Jansson S."/>
            <person name="Bohlmann J."/>
            <person name="Grigoriev I."/>
            <person name="Hellsten U."/>
            <person name="Putnam N."/>
            <person name="Ralph S."/>
            <person name="Rombauts S."/>
            <person name="Salamov A."/>
            <person name="Schein J."/>
            <person name="Sterck L."/>
            <person name="Aerts A."/>
            <person name="Bhalerao R.R."/>
            <person name="Bhalerao R.P."/>
            <person name="Blaudez D."/>
            <person name="Boerjan W."/>
            <person name="Brun A."/>
            <person name="Brunner A."/>
            <person name="Busov V."/>
            <person name="Campbell M."/>
            <person name="Carlson J."/>
            <person name="Chalot M."/>
            <person name="Chapman J."/>
            <person name="Chen G.L."/>
            <person name="Cooper D."/>
            <person name="Coutinho P.M."/>
            <person name="Couturier J."/>
            <person name="Covert S."/>
            <person name="Cronk Q."/>
            <person name="Cunningham R."/>
            <person name="Davis J."/>
            <person name="Degroeve S."/>
            <person name="Dejardin A."/>
            <person name="Depamphilis C."/>
            <person name="Detter J."/>
            <person name="Dirks B."/>
            <person name="Dubchak I."/>
            <person name="Duplessis S."/>
            <person name="Ehlting J."/>
            <person name="Ellis B."/>
            <person name="Gendler K."/>
            <person name="Goodstein D."/>
            <person name="Gribskov M."/>
            <person name="Grimwood J."/>
            <person name="Groover A."/>
            <person name="Gunter L."/>
            <person name="Hamberger B."/>
            <person name="Heinze B."/>
            <person name="Helariutta Y."/>
            <person name="Henrissat B."/>
            <person name="Holligan D."/>
            <person name="Holt R."/>
            <person name="Huang W."/>
            <person name="Islam-Faridi N."/>
            <person name="Jones S."/>
            <person name="Jones-Rhoades M."/>
            <person name="Jorgensen R."/>
            <person name="Joshi C."/>
            <person name="Kangasjarvi J."/>
            <person name="Karlsson J."/>
            <person name="Kelleher C."/>
            <person name="Kirkpatrick R."/>
            <person name="Kirst M."/>
            <person name="Kohler A."/>
            <person name="Kalluri U."/>
            <person name="Larimer F."/>
            <person name="Leebens-Mack J."/>
            <person name="Leple J.C."/>
            <person name="Locascio P."/>
            <person name="Lou Y."/>
            <person name="Lucas S."/>
            <person name="Martin F."/>
            <person name="Montanini B."/>
            <person name="Napoli C."/>
            <person name="Nelson D.R."/>
            <person name="Nelson C."/>
            <person name="Nieminen K."/>
            <person name="Nilsson O."/>
            <person name="Pereda V."/>
            <person name="Peter G."/>
            <person name="Philippe R."/>
            <person name="Pilate G."/>
            <person name="Poliakov A."/>
            <person name="Razumovskaya J."/>
            <person name="Richardson P."/>
            <person name="Rinaldi C."/>
            <person name="Ritland K."/>
            <person name="Rouze P."/>
            <person name="Ryaboy D."/>
            <person name="Schmutz J."/>
            <person name="Schrader J."/>
            <person name="Segerman B."/>
            <person name="Shin H."/>
            <person name="Siddiqui A."/>
            <person name="Sterky F."/>
            <person name="Terry A."/>
            <person name="Tsai C.J."/>
            <person name="Uberbacher E."/>
            <person name="Unneberg P."/>
            <person name="Vahala J."/>
            <person name="Wall K."/>
            <person name="Wessler S."/>
            <person name="Yang G."/>
            <person name="Yin T."/>
            <person name="Douglas C."/>
            <person name="Marra M."/>
            <person name="Sandberg G."/>
            <person name="Van de Peer Y."/>
            <person name="Rokhsar D."/>
        </authorList>
    </citation>
    <scope>NUCLEOTIDE SEQUENCE [LARGE SCALE GENOMIC DNA]</scope>
    <source>
        <strain evidence="2">cv. Nisqually</strain>
    </source>
</reference>
<name>A0ACC0TPJ6_POPTR</name>
<keyword evidence="2" id="KW-1185">Reference proteome</keyword>
<dbReference type="EMBL" id="CM009290">
    <property type="protein sequence ID" value="KAI9403550.1"/>
    <property type="molecule type" value="Genomic_DNA"/>
</dbReference>
<gene>
    <name evidence="1" type="ORF">POPTR_001G444500v4</name>
</gene>
<sequence length="1758" mass="198337">MAIESVGGSVVSKIAELLVEPAIRQFRYMFCFNNFVQEFNEHKKNLALTLDRLQNDVRDAERNAEEIYKYVSKWLEDANNEIEGVNPLENEIEKNGKCFTWCPNWTRQFKLSKALAKKTETLRKLEENGRKFPKVSYKPPLQGIEFLPSEEVTPSESSKAAFEQIMKALKDDNVNMIGLYGMGGVGKTTLVKEVGRRAKESQLFDEVVMATLSQNPKVTGIQDQMADSLGLKFDENSEGGRAGRLWQRLQGKKMLIVLDDVWKDIDFQEIGIPFGDDHRGCKILLTTRLQDICSYMECQPQVFLNILTENEAWALFKIHAGLRDEDSDLNRVAKDVARECQGLPIALVAVGKALKDKSEHEWEVASEELKKSQSRHVENFDDRRNAYACLKLSYDYLKHEKTKLCFLLCCLFPEDYNIPIEELTRCAVGYGYQDVKSIEGARKRVYMEIENLKACCMLLGTETEEYVKMHDLVRDVAIQIASSEKYGFMVEAGFGLKEWPMRNKSFEGCKVISLMGNKLTDLPEGLVCPQLKVLLLELDRGLNVPERFFEGMKAIEVLSLKGGCLSLQSLQFSTNLQSLLLRWCECKDLIWLRKLQRLEILGFIWCGSVEELPNEIGELKELRLLDVTGCGLLRRIPVNLIGRLKKLEELLIGATSFNRWDVVGCDSAEGMNASLTELSSLSHLAVLSLKIPKVECIPRDFVFPRLLKYDIVLGDGYSEGVYPTKLYLGNISTASLNAKTFEQLFPTVSLIDFRNIEGLENIVESQKDFFQRLEHVEVTGCGDIRTLFPAKWRQALKKLRSVEIKRCDSLEEVFELDEEKELLSSLTTLRLSDLPELKCIWKGPTRHVSLHSLVHLKLLCLDKLTFIFTPSLAQSLIHMETLEIGFCRGLKRLIREKDDEGEIIPESLGFPKLKKLYIFVCDKLEYVFPVSVSPSLQNLEEMKIVFADNLKQVFYSGEGDDIIVKSKIKDGIIDFPQLRKLSLSKCSFFGPKDFAAQLPSLQELTIYGHEEGGNLLAQLRGFTSLETLTLSYVLVPDLRCIWKDLMPSHLTSLTVYSCKRLTRVFTHSMIASLVQLQVLEISNCEELEQIIAKDNDDENDQILSGSDLQSSCFPNLWRLEIRGCNKLKSLFPVAMASGLKKLRILRVRKSSQLLGVFGQDDHASPANIEKEMVLPDLQELLLVQLPSISSFSLGCSNFLFPHLKKLEVDGCPKLTTKSATTSNDSMSAQSKAFMNLKEISIGNLEGVQDLMQVGRLVTNRRGGHELSLVSLETLCLNLLPDLRCIWKGLVPSNLTTLKVKECKRLTHVFTDSMIASLIQLQVLEISNCEELEQIIAKDNDDENDQILSGSDLQSSCFPNLWRLEIRGCNKLKSLFPVAMASGLKKLRILRVRKSSQLLGVFGQDDHASPANIEKEMVLPDLQELLLVQLPSISSLSLGCSNFLFPHLKKLEVDGCPKLTTKSATTSNDSMIAQSKAFMNLKEISIGNLEGVQDLMQVGRLVTNRRGGHELSLVSLKTLCLNLLPDLRCIWKGLVPSNLTTLKVKKCDRLIHVFTINIIASLVQLQVLKISNCEELEQIIAKDNDDENDQILSGSDLQSSCFPNLWRLEIRGCNKLKSLFPVAMASGLKKLRILRVRKSSQLLGVFGQDDHASPVNVEKEMVLPDLQELLLVQLPSIVYFSHGCYDFIFPRLWRLEVRQCPKLTTIFGTTANGSMSAQSEVSQVAEGSSTGCSVPTSTARSWTRRNGWKEEKEEEDGVR</sequence>